<reference evidence="2 3" key="1">
    <citation type="submission" date="2018-08" db="EMBL/GenBank/DDBJ databases">
        <title>Genomic Encyclopedia of Archaeal and Bacterial Type Strains, Phase II (KMG-II): from individual species to whole genera.</title>
        <authorList>
            <person name="Goeker M."/>
        </authorList>
    </citation>
    <scope>NUCLEOTIDE SEQUENCE [LARGE SCALE GENOMIC DNA]</scope>
    <source>
        <strain evidence="2 3">DSM 45791</strain>
    </source>
</reference>
<dbReference type="Gene3D" id="3.40.50.720">
    <property type="entry name" value="NAD(P)-binding Rossmann-like Domain"/>
    <property type="match status" value="1"/>
</dbReference>
<dbReference type="Proteomes" id="UP000256269">
    <property type="component" value="Unassembled WGS sequence"/>
</dbReference>
<evidence type="ECO:0000313" key="2">
    <source>
        <dbReference type="EMBL" id="REH43776.1"/>
    </source>
</evidence>
<organism evidence="2 3">
    <name type="scientific">Kutzneria buriramensis</name>
    <dbReference type="NCBI Taxonomy" id="1045776"/>
    <lineage>
        <taxon>Bacteria</taxon>
        <taxon>Bacillati</taxon>
        <taxon>Actinomycetota</taxon>
        <taxon>Actinomycetes</taxon>
        <taxon>Pseudonocardiales</taxon>
        <taxon>Pseudonocardiaceae</taxon>
        <taxon>Kutzneria</taxon>
    </lineage>
</organism>
<dbReference type="InterPro" id="IPR008030">
    <property type="entry name" value="NmrA-like"/>
</dbReference>
<feature type="domain" description="NmrA-like" evidence="1">
    <location>
        <begin position="2"/>
        <end position="239"/>
    </location>
</feature>
<proteinExistence type="predicted"/>
<accession>A0A3E0HFD4</accession>
<dbReference type="RefSeq" id="WP_116177199.1">
    <property type="nucleotide sequence ID" value="NZ_CP144375.1"/>
</dbReference>
<dbReference type="InterPro" id="IPR036291">
    <property type="entry name" value="NAD(P)-bd_dom_sf"/>
</dbReference>
<dbReference type="AlphaFoldDB" id="A0A3E0HFD4"/>
<comment type="caution">
    <text evidence="2">The sequence shown here is derived from an EMBL/GenBank/DDBJ whole genome shotgun (WGS) entry which is preliminary data.</text>
</comment>
<dbReference type="PANTHER" id="PTHR43162:SF1">
    <property type="entry name" value="PRESTALK A DIFFERENTIATION PROTEIN A"/>
    <property type="match status" value="1"/>
</dbReference>
<name>A0A3E0HFD4_9PSEU</name>
<dbReference type="EMBL" id="QUNO01000009">
    <property type="protein sequence ID" value="REH43776.1"/>
    <property type="molecule type" value="Genomic_DNA"/>
</dbReference>
<dbReference type="SUPFAM" id="SSF51735">
    <property type="entry name" value="NAD(P)-binding Rossmann-fold domains"/>
    <property type="match status" value="1"/>
</dbReference>
<gene>
    <name evidence="2" type="ORF">BCF44_109319</name>
</gene>
<dbReference type="PANTHER" id="PTHR43162">
    <property type="match status" value="1"/>
</dbReference>
<sequence>MILVTGASGNVGTALVRRLRADGVPVLAGSRHPGPDGVALDLAKPETLVLDGVDTVFLLAATGPDQTQHELNMVRAAREAGARIVKLSVWRADEGLSPIARSHRPVEEALDGLRWTVLRPNFYLQNFLRQPGIRAEGRFGTPLITAPVSFVDANDIAEVAAHVLTTDGHDGRVYDITGPEALTYEEAAAVFTEVLGRPVRYEGWDDEQARAVMLGRGMPEFYVEALIEVARAYRHGGAETVTNTVKELTGRDATGLAEFIRRHRDVFG</sequence>
<dbReference type="Gene3D" id="3.90.25.10">
    <property type="entry name" value="UDP-galactose 4-epimerase, domain 1"/>
    <property type="match status" value="1"/>
</dbReference>
<protein>
    <submittedName>
        <fullName evidence="2">Uncharacterized protein YbjT (DUF2867 family)</fullName>
    </submittedName>
</protein>
<dbReference type="Pfam" id="PF05368">
    <property type="entry name" value="NmrA"/>
    <property type="match status" value="1"/>
</dbReference>
<evidence type="ECO:0000259" key="1">
    <source>
        <dbReference type="Pfam" id="PF05368"/>
    </source>
</evidence>
<dbReference type="CDD" id="cd05269">
    <property type="entry name" value="TMR_SDR_a"/>
    <property type="match status" value="1"/>
</dbReference>
<dbReference type="OrthoDB" id="3207931at2"/>
<dbReference type="InterPro" id="IPR051604">
    <property type="entry name" value="Ergot_Alk_Oxidoreductase"/>
</dbReference>
<keyword evidence="3" id="KW-1185">Reference proteome</keyword>
<evidence type="ECO:0000313" key="3">
    <source>
        <dbReference type="Proteomes" id="UP000256269"/>
    </source>
</evidence>